<reference evidence="2 3" key="1">
    <citation type="submission" date="2019-03" db="EMBL/GenBank/DDBJ databases">
        <title>Genomic Encyclopedia of Archaeal and Bacterial Type Strains, Phase II (KMG-II): from individual species to whole genera.</title>
        <authorList>
            <person name="Goeker M."/>
        </authorList>
    </citation>
    <scope>NUCLEOTIDE SEQUENCE [LARGE SCALE GENOMIC DNA]</scope>
    <source>
        <strain evidence="2 3">DSM 45499</strain>
    </source>
</reference>
<evidence type="ECO:0000256" key="1">
    <source>
        <dbReference type="SAM" id="MobiDB-lite"/>
    </source>
</evidence>
<sequence length="333" mass="36157">MDAAIGSELCALLGVIPMAVAAPRIVRTASRQAALFTREFENSVLPLLESTITEAEPRARLAESLLSYATKSGFVISGYATMADIPLAVDIAVLGLAFTRLYDDLLDEVGGPDLERRLGELVEHGRFTPVSDAERLLDRMYRELEGRLGRRRDDPLYAAAAAAHRFQVRSRDQRDPATPHATLAAISAGKGRYGTLTVFALVRPDLSARERTLVMDIGETLQMLDDYADRDSDRRAGIRTLATEGRLGLADVARRLRHLRPRLAAHYGRGSVREFTGVCFLAMCVCFLDRRLPGLGARLPVKSSHPDPGPVLAGEAGEATPVGDDRGHATTSA</sequence>
<proteinExistence type="predicted"/>
<keyword evidence="3" id="KW-1185">Reference proteome</keyword>
<feature type="region of interest" description="Disordered" evidence="1">
    <location>
        <begin position="298"/>
        <end position="333"/>
    </location>
</feature>
<dbReference type="AlphaFoldDB" id="A0A4R7VFQ3"/>
<dbReference type="EMBL" id="SOCP01000009">
    <property type="protein sequence ID" value="TDV47935.1"/>
    <property type="molecule type" value="Genomic_DNA"/>
</dbReference>
<name>A0A4R7VFQ3_9PSEU</name>
<dbReference type="Proteomes" id="UP000294927">
    <property type="component" value="Unassembled WGS sequence"/>
</dbReference>
<evidence type="ECO:0000313" key="2">
    <source>
        <dbReference type="EMBL" id="TDV47935.1"/>
    </source>
</evidence>
<organism evidence="2 3">
    <name type="scientific">Actinophytocola oryzae</name>
    <dbReference type="NCBI Taxonomy" id="502181"/>
    <lineage>
        <taxon>Bacteria</taxon>
        <taxon>Bacillati</taxon>
        <taxon>Actinomycetota</taxon>
        <taxon>Actinomycetes</taxon>
        <taxon>Pseudonocardiales</taxon>
        <taxon>Pseudonocardiaceae</taxon>
    </lineage>
</organism>
<feature type="compositionally biased region" description="Basic and acidic residues" evidence="1">
    <location>
        <begin position="323"/>
        <end position="333"/>
    </location>
</feature>
<gene>
    <name evidence="2" type="ORF">CLV71_109170</name>
</gene>
<evidence type="ECO:0000313" key="3">
    <source>
        <dbReference type="Proteomes" id="UP000294927"/>
    </source>
</evidence>
<accession>A0A4R7VFQ3</accession>
<protein>
    <submittedName>
        <fullName evidence="2">Uncharacterized protein</fullName>
    </submittedName>
</protein>
<comment type="caution">
    <text evidence="2">The sequence shown here is derived from an EMBL/GenBank/DDBJ whole genome shotgun (WGS) entry which is preliminary data.</text>
</comment>